<dbReference type="InterPro" id="IPR027417">
    <property type="entry name" value="P-loop_NTPase"/>
</dbReference>
<gene>
    <name evidence="5" type="ORF">B0I29_102630</name>
</gene>
<dbReference type="PANTHER" id="PTHR47691:SF3">
    <property type="entry name" value="HTH-TYPE TRANSCRIPTIONAL REGULATOR RV0890C-RELATED"/>
    <property type="match status" value="1"/>
</dbReference>
<accession>A0A327ZNI6</accession>
<dbReference type="InterPro" id="IPR001867">
    <property type="entry name" value="OmpR/PhoB-type_DNA-bd"/>
</dbReference>
<dbReference type="Gene3D" id="3.40.50.300">
    <property type="entry name" value="P-loop containing nucleotide triphosphate hydrolases"/>
    <property type="match status" value="1"/>
</dbReference>
<dbReference type="CDD" id="cd15831">
    <property type="entry name" value="BTAD"/>
    <property type="match status" value="1"/>
</dbReference>
<dbReference type="Pfam" id="PF25872">
    <property type="entry name" value="HTH_77"/>
    <property type="match status" value="1"/>
</dbReference>
<dbReference type="RefSeq" id="WP_111647914.1">
    <property type="nucleotide sequence ID" value="NZ_JACHWI010000003.1"/>
</dbReference>
<dbReference type="GO" id="GO:0006355">
    <property type="term" value="P:regulation of DNA-templated transcription"/>
    <property type="evidence" value="ECO:0007669"/>
    <property type="project" value="InterPro"/>
</dbReference>
<evidence type="ECO:0000256" key="1">
    <source>
        <dbReference type="ARBA" id="ARBA00005820"/>
    </source>
</evidence>
<dbReference type="SMART" id="SM00862">
    <property type="entry name" value="Trans_reg_C"/>
    <property type="match status" value="1"/>
</dbReference>
<evidence type="ECO:0000313" key="5">
    <source>
        <dbReference type="EMBL" id="RAK42804.1"/>
    </source>
</evidence>
<keyword evidence="2 3" id="KW-0238">DNA-binding</keyword>
<dbReference type="InterPro" id="IPR016032">
    <property type="entry name" value="Sig_transdc_resp-reg_C-effctor"/>
</dbReference>
<dbReference type="SUPFAM" id="SSF48452">
    <property type="entry name" value="TPR-like"/>
    <property type="match status" value="3"/>
</dbReference>
<dbReference type="Pfam" id="PF00931">
    <property type="entry name" value="NB-ARC"/>
    <property type="match status" value="1"/>
</dbReference>
<dbReference type="PRINTS" id="PR00364">
    <property type="entry name" value="DISEASERSIST"/>
</dbReference>
<dbReference type="SMART" id="SM01043">
    <property type="entry name" value="BTAD"/>
    <property type="match status" value="1"/>
</dbReference>
<evidence type="ECO:0000256" key="2">
    <source>
        <dbReference type="ARBA" id="ARBA00023125"/>
    </source>
</evidence>
<organism evidence="5 6">
    <name type="scientific">Actinoplanes lutulentus</name>
    <dbReference type="NCBI Taxonomy" id="1287878"/>
    <lineage>
        <taxon>Bacteria</taxon>
        <taxon>Bacillati</taxon>
        <taxon>Actinomycetota</taxon>
        <taxon>Actinomycetes</taxon>
        <taxon>Micromonosporales</taxon>
        <taxon>Micromonosporaceae</taxon>
        <taxon>Actinoplanes</taxon>
    </lineage>
</organism>
<comment type="caution">
    <text evidence="5">The sequence shown here is derived from an EMBL/GenBank/DDBJ whole genome shotgun (WGS) entry which is preliminary data.</text>
</comment>
<name>A0A327ZNI6_9ACTN</name>
<protein>
    <submittedName>
        <fullName evidence="5">Putative ATPase</fullName>
    </submittedName>
</protein>
<dbReference type="InterPro" id="IPR058852">
    <property type="entry name" value="HTH_77"/>
</dbReference>
<evidence type="ECO:0000256" key="3">
    <source>
        <dbReference type="PROSITE-ProRule" id="PRU01091"/>
    </source>
</evidence>
<dbReference type="PROSITE" id="PS51755">
    <property type="entry name" value="OMPR_PHOB"/>
    <property type="match status" value="1"/>
</dbReference>
<dbReference type="GO" id="GO:0003677">
    <property type="term" value="F:DNA binding"/>
    <property type="evidence" value="ECO:0007669"/>
    <property type="project" value="UniProtKB-UniRule"/>
</dbReference>
<keyword evidence="6" id="KW-1185">Reference proteome</keyword>
<feature type="DNA-binding region" description="OmpR/PhoB-type" evidence="3">
    <location>
        <begin position="1"/>
        <end position="87"/>
    </location>
</feature>
<sequence>MRFGILGPLRADHSDGRAIPLGGPRLRALLAMLLLDAGRPIGIERLIDGLYGEHPPAGAANALQSQVSRLRQTFPVEREPAGYRLAIEPADVDAHHFAALVTTGRNALSAGDPHRAATTLREAASLWRGEPLADVRDAPFAAAHADRLTELRLTATEDLFAAELLLTSTALDGDAISELRALVAAHPLRERPRALLMRALAAAGRPAEALLVYAESRRTLAEELGADPSPELTEIHTAILRGTATPPSVTHGRRGVPVALTSFVGRDADLNRVTTALATARLVTLHGPGGAGKTRLSAEVAGRYAGDSCFVELAATTGDDLPRAVLEALGLREAGLSERTHANAGAEAPGATDRLVVALADRRLLLVLDNCEHVIEAAATLAGRLLAGAPGLRVLATSREPLGITGESLQPVGGLPAPPEKPAPPDLLDYPAVRLFADRAADVSPGFSVTPENAAAVRRICRMLDGQPLAVELAAARLQALTVEEVAARLDDRFRLLSKGSRTAESRHRTLYAVVAWSWDLLTEPERVLARRFTIFAGSANIQGVEAVCSFDPDHGDVLDILAGLVGKSLIERDGDRYRMLATIRAFCSERLDESGERQRLTEAHAAWFLRLATTADPRLRTADQLSWLALLDADRDNLHAALRRGDTRTALRLVSALSFYWWLRGLRAEATALGERVLRQAGPQPPPGLTEEYVVCVFNAALGGARPAAPWDRYLLSLERPPVQPFLLYLSAMAVGPPDSPPGDVVTLNHELSTRLGDDPWINALSGIGGGWMLLFAGAGPEAAEPDFAAALTGFRAIGERWGTMLSLSGLAELAVWRGDPAAAIEPIGEALRLATELGSTVDVADLLRGRGEGRLSAGDLAGSEEDFTRSAELARECGALELVAAARLGSSAVALRQGALDEAARRCESALAACPAGWYGADGTRMAILVMLGRIAETRGDLAAAADHYRSVFVVHNGMLGYQVMAEAVDRLASLALATGDPRRAAELLGTVTALQLRTTPEGSELAAQVAAGIVAELGEQGYASASSRGSALTPDQALSVLSS</sequence>
<dbReference type="OrthoDB" id="33864at2"/>
<dbReference type="AlphaFoldDB" id="A0A327ZNI6"/>
<dbReference type="Pfam" id="PF03704">
    <property type="entry name" value="BTAD"/>
    <property type="match status" value="1"/>
</dbReference>
<reference evidence="5 6" key="1">
    <citation type="submission" date="2018-06" db="EMBL/GenBank/DDBJ databases">
        <title>Genomic Encyclopedia of Type Strains, Phase III (KMG-III): the genomes of soil and plant-associated and newly described type strains.</title>
        <authorList>
            <person name="Whitman W."/>
        </authorList>
    </citation>
    <scope>NUCLEOTIDE SEQUENCE [LARGE SCALE GENOMIC DNA]</scope>
    <source>
        <strain evidence="5 6">CGMCC 4.7090</strain>
    </source>
</reference>
<dbReference type="SUPFAM" id="SSF52540">
    <property type="entry name" value="P-loop containing nucleoside triphosphate hydrolases"/>
    <property type="match status" value="1"/>
</dbReference>
<dbReference type="Gene3D" id="1.10.10.10">
    <property type="entry name" value="Winged helix-like DNA-binding domain superfamily/Winged helix DNA-binding domain"/>
    <property type="match status" value="1"/>
</dbReference>
<dbReference type="InterPro" id="IPR005158">
    <property type="entry name" value="BTAD"/>
</dbReference>
<dbReference type="EMBL" id="QLMJ01000002">
    <property type="protein sequence ID" value="RAK42804.1"/>
    <property type="molecule type" value="Genomic_DNA"/>
</dbReference>
<dbReference type="InterPro" id="IPR011990">
    <property type="entry name" value="TPR-like_helical_dom_sf"/>
</dbReference>
<dbReference type="SUPFAM" id="SSF46894">
    <property type="entry name" value="C-terminal effector domain of the bipartite response regulators"/>
    <property type="match status" value="1"/>
</dbReference>
<dbReference type="GO" id="GO:0000160">
    <property type="term" value="P:phosphorelay signal transduction system"/>
    <property type="evidence" value="ECO:0007669"/>
    <property type="project" value="InterPro"/>
</dbReference>
<feature type="domain" description="OmpR/PhoB-type" evidence="4">
    <location>
        <begin position="1"/>
        <end position="87"/>
    </location>
</feature>
<dbReference type="InterPro" id="IPR036388">
    <property type="entry name" value="WH-like_DNA-bd_sf"/>
</dbReference>
<evidence type="ECO:0000259" key="4">
    <source>
        <dbReference type="PROSITE" id="PS51755"/>
    </source>
</evidence>
<evidence type="ECO:0000313" key="6">
    <source>
        <dbReference type="Proteomes" id="UP000249341"/>
    </source>
</evidence>
<comment type="similarity">
    <text evidence="1">Belongs to the AfsR/DnrI/RedD regulatory family.</text>
</comment>
<dbReference type="PANTHER" id="PTHR47691">
    <property type="entry name" value="REGULATOR-RELATED"/>
    <property type="match status" value="1"/>
</dbReference>
<dbReference type="Proteomes" id="UP000249341">
    <property type="component" value="Unassembled WGS sequence"/>
</dbReference>
<dbReference type="InterPro" id="IPR002182">
    <property type="entry name" value="NB-ARC"/>
</dbReference>
<dbReference type="Gene3D" id="1.25.40.10">
    <property type="entry name" value="Tetratricopeptide repeat domain"/>
    <property type="match status" value="2"/>
</dbReference>
<proteinExistence type="inferred from homology"/>